<keyword evidence="4" id="KW-1185">Reference proteome</keyword>
<feature type="compositionally biased region" description="Gly residues" evidence="1">
    <location>
        <begin position="1539"/>
        <end position="1550"/>
    </location>
</feature>
<sequence>MASVKQSLIATRSLISWIKNIIHLEVTVLLWSATVRSSVYTPPRTSAAKSSPSGQDVDRSIEVTCGLRPSLSTYLTLAAERHPNRVTISITQPSNDPLLETLKTSGNSSLWASPVSPPSLKSTPGISTIAVNATAAGSTTQDKLFNNHWATLSVLGLAEAAALPLLRAYSSGNTSWLEQLEAAAAAGEHPLPNEMLVPRPGKPGGPAAVPLLLLYRRDWWRALVAAAGGGGSDPSAEEVAVLPPTWPLLVQLVSELLNRDLDGDGRQDHVLCVDLMPGCKGWALLSAIFASLVQTNGTEQGVWFNLTNLMPALGGPALPTALQLYGDLAASNAAPFTPGGSAGSRSSVPVAPSELLAGGGAVDAATGAPLCGAINPLFAAGRCLFTIDWAAAALRLTKEAAPGVSGKIAAALLPGSSMVQGPAAAANVDTTPTAAMAEGNSFASPSSSTPDRASLETQKSLSSAGLHPCSPSTCWSYLSRPHSDPPSPPVTATPGVAAPPGTNRPGATTWGDAVRPSPLPPPLRLTTAAAGNSAGAGVAAATATEAVAAVAAAAAAEPYVNVAPFVGEASNVWLIAPTSDLKDISRAGEFTEHVGYELDFKYGIFTNQTLEFREFNVIHPTPQRQQQKQQLLLQVNDPIVALRSSLRGETGAPETTCFPSSAASGGGGSGGGGLLSLLASTVATTGGSASSEASMQASLDLDLDPSDLLFVSRVAAKAVAHGNVALDITLPYSTTYRQILDDLATSALRAAADVAAAVSESTPSVVRTKGAALAATSNAAVTSPIGTRQLNTGASPVASGGDAAGWLQGKDLLVSLAAAAASDFDATTKRFPYRAILRQLYWNSIGHSETSGASAGDKAVAAAGGSSSGSSGGGSASSQNRNAATRRVWMPLGAALGGLVGLMILLGGYYLVVTSQYRRLLVRNGRTAQPPGASAATTLVMTDIQNSTLLWEVLSASVMDTCLATHHRIMRQAIECHSGYEVFTEGDAFAVAFHGPGDALGFALDVQNGLLQADWPQPLLEQPDASEVWTLLHKPCRSVVQQPHLMPPNSFLRRASRMAGGPPAVAAGCTGGNDGDAAAATSTPASGLMAHGNARSPLLEQQTVSLQPGQQGIKQLSDAYPAAVSDCDVLSPSLPFPTAAVAAAASASASAVASTFATTSPTSSLGIHASAARSRFGLIAVSEASPGGGGGGGGGGGHDIGASGVLNARSLGEAGAPPAQQGMELDGQCDRRRVLTLTAAAPVQQTQGSVAAVQPAAALADTCNRAPLQLCTSKGFAKHSVATAATATIISVHDATANAVTAADVGVTAVPVTTARERKALEAAEPPPTSPFQKVVITTGDVSDASLGNGTTHYHPDGAVHLHLPLTPGSVSAATLKKPRGCDSCPALPNQCRTKTAVVMSRHAADLTCERNLSVHPRRTELTVLRFPEPLGQEEDEGSGVSQIAEWQSLVNWEDAMDQMAATATAAAAAVVATAPQPPTPLPPPPFTPLPSAPEPLSLVAAESLFSWRNGSASFRISADRGASTTTRRRRNSSEKDSLGGGDANGGGGDTSNARVAGYGAAIATVTSSSVASLPQRLLTGGLWGREKQLPVASDTNGGRCVRHDDELPLPLSQQRTQMASPPRPGPQLQLLLSSSSRKRPSAEPPAPPLIQLSPPLPLASASAATATMTVTATARDRPDDGKLAAIQPSQTSTPSLGLIPQSDGFLGARPIASPAGSGLSLAAAAATAAAAAGAMVSGGTAAVTAPIKSQESPFDILWRDLNLLANYSATGGRVSTAVLTPAEVARGGGEAAAETLANANGGAAAAAEPTAQPSLPRTVTVLSVLQKLYKLVRPGDAEDALLGFRSELGFGTGLPRDGQHSLQHSLPCRGPSGSAAVDPVAATAAEEGGPVAAPEPFLVFRGVRVRMGLHSGPQSHEVTPMLKNNGSKGVSYTGDFLAVSKEVGDAAMGGVIVLSESAFLAHQQQLRASTSGGAAAIAKGASNRDICTAAAIAVSVPMILHIGKHAIQQATYSGKAAPARELYTAVSPVLLARLAVLPSPVRTAREVVPGCLSAPAGVVAPVFCNVVGVEALIAWEKVLTARMLRAAAAAAVAATTLSAGVSLSSCRQLPPCSSGGAGGGIGGGSSASFVGIVRESLEIFRAAAQRMTKTYDGYVVASSADGGHWVLVFGSAENAVLWGLGMLEAMLAAAWPEGLLDHELAEEVWEDGVLLNRGLRLRIGIDCGAAMIRLVPRTGRLDYVGRPLNRAARIAAKAKAATMLVSGAVWAASRRSLEPSGVRAVSLGSMSLKGVQKQIDLWAIGARTQQRNN</sequence>
<protein>
    <recommendedName>
        <fullName evidence="2">Guanylate cyclase domain-containing protein</fullName>
    </recommendedName>
</protein>
<evidence type="ECO:0000313" key="3">
    <source>
        <dbReference type="EMBL" id="GIL67384.1"/>
    </source>
</evidence>
<gene>
    <name evidence="3" type="ORF">Vafri_20784</name>
</gene>
<evidence type="ECO:0000259" key="2">
    <source>
        <dbReference type="PROSITE" id="PS50125"/>
    </source>
</evidence>
<feature type="domain" description="Guanylate cyclase" evidence="2">
    <location>
        <begin position="2213"/>
        <end position="2252"/>
    </location>
</feature>
<feature type="region of interest" description="Disordered" evidence="1">
    <location>
        <begin position="437"/>
        <end position="526"/>
    </location>
</feature>
<feature type="region of interest" description="Disordered" evidence="1">
    <location>
        <begin position="859"/>
        <end position="879"/>
    </location>
</feature>
<evidence type="ECO:0000313" key="4">
    <source>
        <dbReference type="Proteomes" id="UP000747399"/>
    </source>
</evidence>
<feature type="region of interest" description="Disordered" evidence="1">
    <location>
        <begin position="1635"/>
        <end position="1655"/>
    </location>
</feature>
<dbReference type="InterPro" id="IPR001054">
    <property type="entry name" value="A/G_cyclase"/>
</dbReference>
<feature type="region of interest" description="Disordered" evidence="1">
    <location>
        <begin position="1519"/>
        <end position="1551"/>
    </location>
</feature>
<dbReference type="EMBL" id="BNCO01000097">
    <property type="protein sequence ID" value="GIL67384.1"/>
    <property type="molecule type" value="Genomic_DNA"/>
</dbReference>
<comment type="caution">
    <text evidence="3">The sequence shown here is derived from an EMBL/GenBank/DDBJ whole genome shotgun (WGS) entry which is preliminary data.</text>
</comment>
<dbReference type="Gene3D" id="3.30.70.1230">
    <property type="entry name" value="Nucleotide cyclase"/>
    <property type="match status" value="3"/>
</dbReference>
<feature type="compositionally biased region" description="Polar residues" evidence="1">
    <location>
        <begin position="441"/>
        <end position="463"/>
    </location>
</feature>
<name>A0A8J4BXK3_9CHLO</name>
<dbReference type="InterPro" id="IPR029787">
    <property type="entry name" value="Nucleotide_cyclase"/>
</dbReference>
<dbReference type="GO" id="GO:0035556">
    <property type="term" value="P:intracellular signal transduction"/>
    <property type="evidence" value="ECO:0007669"/>
    <property type="project" value="InterPro"/>
</dbReference>
<feature type="compositionally biased region" description="Low complexity" evidence="1">
    <location>
        <begin position="492"/>
        <end position="501"/>
    </location>
</feature>
<dbReference type="PANTHER" id="PTHR43081">
    <property type="entry name" value="ADENYLATE CYCLASE, TERMINAL-DIFFERENTIATION SPECIFIC-RELATED"/>
    <property type="match status" value="1"/>
</dbReference>
<dbReference type="Pfam" id="PF00211">
    <property type="entry name" value="Guanylate_cyc"/>
    <property type="match status" value="2"/>
</dbReference>
<feature type="region of interest" description="Disordered" evidence="1">
    <location>
        <begin position="1856"/>
        <end position="1877"/>
    </location>
</feature>
<dbReference type="GO" id="GO:0009190">
    <property type="term" value="P:cyclic nucleotide biosynthetic process"/>
    <property type="evidence" value="ECO:0007669"/>
    <property type="project" value="InterPro"/>
</dbReference>
<proteinExistence type="predicted"/>
<dbReference type="Gene3D" id="3.40.190.10">
    <property type="entry name" value="Periplasmic binding protein-like II"/>
    <property type="match status" value="1"/>
</dbReference>
<feature type="compositionally biased region" description="Gly residues" evidence="1">
    <location>
        <begin position="866"/>
        <end position="875"/>
    </location>
</feature>
<dbReference type="Proteomes" id="UP000747399">
    <property type="component" value="Unassembled WGS sequence"/>
</dbReference>
<dbReference type="PROSITE" id="PS50125">
    <property type="entry name" value="GUANYLATE_CYCLASE_2"/>
    <property type="match status" value="2"/>
</dbReference>
<reference evidence="3" key="1">
    <citation type="journal article" date="2021" name="Proc. Natl. Acad. Sci. U.S.A.">
        <title>Three genomes in the algal genus Volvox reveal the fate of a haploid sex-determining region after a transition to homothallism.</title>
        <authorList>
            <person name="Yamamoto K."/>
            <person name="Hamaji T."/>
            <person name="Kawai-Toyooka H."/>
            <person name="Matsuzaki R."/>
            <person name="Takahashi F."/>
            <person name="Nishimura Y."/>
            <person name="Kawachi M."/>
            <person name="Noguchi H."/>
            <person name="Minakuchi Y."/>
            <person name="Umen J.G."/>
            <person name="Toyoda A."/>
            <person name="Nozaki H."/>
        </authorList>
    </citation>
    <scope>NUCLEOTIDE SEQUENCE</scope>
    <source>
        <strain evidence="3">NIES-3780</strain>
    </source>
</reference>
<evidence type="ECO:0000256" key="1">
    <source>
        <dbReference type="SAM" id="MobiDB-lite"/>
    </source>
</evidence>
<dbReference type="PANTHER" id="PTHR43081:SF1">
    <property type="entry name" value="ADENYLATE CYCLASE, TERMINAL-DIFFERENTIATION SPECIFIC"/>
    <property type="match status" value="1"/>
</dbReference>
<organism evidence="3 4">
    <name type="scientific">Volvox africanus</name>
    <dbReference type="NCBI Taxonomy" id="51714"/>
    <lineage>
        <taxon>Eukaryota</taxon>
        <taxon>Viridiplantae</taxon>
        <taxon>Chlorophyta</taxon>
        <taxon>core chlorophytes</taxon>
        <taxon>Chlorophyceae</taxon>
        <taxon>CS clade</taxon>
        <taxon>Chlamydomonadales</taxon>
        <taxon>Volvocaceae</taxon>
        <taxon>Volvox</taxon>
    </lineage>
</organism>
<dbReference type="InterPro" id="IPR050697">
    <property type="entry name" value="Adenylyl/Guanylyl_Cyclase_3/4"/>
</dbReference>
<feature type="domain" description="Guanylate cyclase" evidence="2">
    <location>
        <begin position="938"/>
        <end position="996"/>
    </location>
</feature>
<accession>A0A8J4BXK3</accession>
<dbReference type="SUPFAM" id="SSF55073">
    <property type="entry name" value="Nucleotide cyclase"/>
    <property type="match status" value="2"/>
</dbReference>